<sequence length="221" mass="24110">MIVADVTFFQELFTGLNRGLGMSLLLIVPSALGGVVIGITAGAIRAFGSKTSARIGDGYAALFRGTPLVVQLFVLYFGLPNIGIYFSPYWAAVTGFILCSGAYQSEYVRGALLSIRKNQYLAAEALGFTRIQTLVWVIIPQAMRRALPGCGNEIVYLIKYSSLAYVVTFMELTGEGKTIATEYFRFTEVFLVIGCYYLVLVSLAKIILRKAEQALHVPGFG</sequence>
<dbReference type="PROSITE" id="PS50928">
    <property type="entry name" value="ABC_TM1"/>
    <property type="match status" value="1"/>
</dbReference>
<dbReference type="CDD" id="cd06261">
    <property type="entry name" value="TM_PBP2"/>
    <property type="match status" value="1"/>
</dbReference>
<dbReference type="InterPro" id="IPR035906">
    <property type="entry name" value="MetI-like_sf"/>
</dbReference>
<dbReference type="InterPro" id="IPR010065">
    <property type="entry name" value="AA_ABC_transptr_permease_3TM"/>
</dbReference>
<keyword evidence="6" id="KW-0029">Amino-acid transport</keyword>
<keyword evidence="8 9" id="KW-0472">Membrane</keyword>
<evidence type="ECO:0000256" key="4">
    <source>
        <dbReference type="ARBA" id="ARBA00022475"/>
    </source>
</evidence>
<dbReference type="EMBL" id="CP001087">
    <property type="protein sequence ID" value="ACN13457.1"/>
    <property type="molecule type" value="Genomic_DNA"/>
</dbReference>
<comment type="subcellular location">
    <subcellularLocation>
        <location evidence="1">Cell inner membrane</location>
        <topology evidence="1">Multi-pass membrane protein</topology>
    </subcellularLocation>
    <subcellularLocation>
        <location evidence="9">Cell membrane</location>
        <topology evidence="9">Multi-pass membrane protein</topology>
    </subcellularLocation>
</comment>
<dbReference type="AlphaFoldDB" id="C0QGI2"/>
<evidence type="ECO:0000256" key="5">
    <source>
        <dbReference type="ARBA" id="ARBA00022692"/>
    </source>
</evidence>
<evidence type="ECO:0000256" key="3">
    <source>
        <dbReference type="ARBA" id="ARBA00022448"/>
    </source>
</evidence>
<dbReference type="SUPFAM" id="SSF161098">
    <property type="entry name" value="MetI-like"/>
    <property type="match status" value="1"/>
</dbReference>
<name>C0QGI2_DESAH</name>
<evidence type="ECO:0000256" key="1">
    <source>
        <dbReference type="ARBA" id="ARBA00004429"/>
    </source>
</evidence>
<dbReference type="KEGG" id="dat:HRM2_03350"/>
<keyword evidence="4" id="KW-1003">Cell membrane</keyword>
<evidence type="ECO:0000256" key="7">
    <source>
        <dbReference type="ARBA" id="ARBA00022989"/>
    </source>
</evidence>
<proteinExistence type="inferred from homology"/>
<protein>
    <submittedName>
        <fullName evidence="11">GlnP1</fullName>
    </submittedName>
</protein>
<dbReference type="GO" id="GO:0006865">
    <property type="term" value="P:amino acid transport"/>
    <property type="evidence" value="ECO:0007669"/>
    <property type="project" value="UniProtKB-KW"/>
</dbReference>
<evidence type="ECO:0000259" key="10">
    <source>
        <dbReference type="PROSITE" id="PS50928"/>
    </source>
</evidence>
<dbReference type="STRING" id="177437.HRM2_03350"/>
<dbReference type="eggNOG" id="COG0765">
    <property type="taxonomic scope" value="Bacteria"/>
</dbReference>
<keyword evidence="12" id="KW-1185">Reference proteome</keyword>
<evidence type="ECO:0000313" key="12">
    <source>
        <dbReference type="Proteomes" id="UP000000442"/>
    </source>
</evidence>
<dbReference type="Pfam" id="PF00528">
    <property type="entry name" value="BPD_transp_1"/>
    <property type="match status" value="1"/>
</dbReference>
<dbReference type="HOGENOM" id="CLU_019602_1_4_7"/>
<dbReference type="PANTHER" id="PTHR30614">
    <property type="entry name" value="MEMBRANE COMPONENT OF AMINO ACID ABC TRANSPORTER"/>
    <property type="match status" value="1"/>
</dbReference>
<evidence type="ECO:0000313" key="11">
    <source>
        <dbReference type="EMBL" id="ACN13457.1"/>
    </source>
</evidence>
<dbReference type="PANTHER" id="PTHR30614:SF0">
    <property type="entry name" value="L-CYSTINE TRANSPORT SYSTEM PERMEASE PROTEIN TCYL"/>
    <property type="match status" value="1"/>
</dbReference>
<evidence type="ECO:0000256" key="2">
    <source>
        <dbReference type="ARBA" id="ARBA00010072"/>
    </source>
</evidence>
<keyword evidence="7 9" id="KW-1133">Transmembrane helix</keyword>
<accession>C0QGI2</accession>
<evidence type="ECO:0000256" key="9">
    <source>
        <dbReference type="RuleBase" id="RU363032"/>
    </source>
</evidence>
<dbReference type="Proteomes" id="UP000000442">
    <property type="component" value="Chromosome"/>
</dbReference>
<organism evidence="11 12">
    <name type="scientific">Desulforapulum autotrophicum (strain ATCC 43914 / DSM 3382 / VKM B-1955 / HRM2)</name>
    <name type="common">Desulfobacterium autotrophicum</name>
    <dbReference type="NCBI Taxonomy" id="177437"/>
    <lineage>
        <taxon>Bacteria</taxon>
        <taxon>Pseudomonadati</taxon>
        <taxon>Thermodesulfobacteriota</taxon>
        <taxon>Desulfobacteria</taxon>
        <taxon>Desulfobacterales</taxon>
        <taxon>Desulfobacteraceae</taxon>
        <taxon>Desulforapulum</taxon>
    </lineage>
</organism>
<gene>
    <name evidence="11" type="primary">glnP1</name>
    <name evidence="11" type="ordered locus">HRM2_03350</name>
</gene>
<evidence type="ECO:0000256" key="6">
    <source>
        <dbReference type="ARBA" id="ARBA00022970"/>
    </source>
</evidence>
<dbReference type="GO" id="GO:0022857">
    <property type="term" value="F:transmembrane transporter activity"/>
    <property type="evidence" value="ECO:0007669"/>
    <property type="project" value="InterPro"/>
</dbReference>
<reference evidence="11 12" key="1">
    <citation type="journal article" date="2009" name="Environ. Microbiol.">
        <title>Genome sequence of Desulfobacterium autotrophicum HRM2, a marine sulfate reducer oxidizing organic carbon completely to carbon dioxide.</title>
        <authorList>
            <person name="Strittmatter A.W."/>
            <person name="Liesegang H."/>
            <person name="Rabus R."/>
            <person name="Decker I."/>
            <person name="Amann J."/>
            <person name="Andres S."/>
            <person name="Henne A."/>
            <person name="Fricke W.F."/>
            <person name="Martinez-Arias R."/>
            <person name="Bartels D."/>
            <person name="Goesmann A."/>
            <person name="Krause L."/>
            <person name="Puehler A."/>
            <person name="Klenk H.P."/>
            <person name="Richter M."/>
            <person name="Schuler M."/>
            <person name="Gloeckner F.O."/>
            <person name="Meyerdierks A."/>
            <person name="Gottschalk G."/>
            <person name="Amann R."/>
        </authorList>
    </citation>
    <scope>NUCLEOTIDE SEQUENCE [LARGE SCALE GENOMIC DNA]</scope>
    <source>
        <strain evidence="12">ATCC 43914 / DSM 3382 / HRM2</strain>
    </source>
</reference>
<keyword evidence="3 9" id="KW-0813">Transport</keyword>
<dbReference type="Gene3D" id="1.10.3720.10">
    <property type="entry name" value="MetI-like"/>
    <property type="match status" value="1"/>
</dbReference>
<feature type="transmembrane region" description="Helical" evidence="9">
    <location>
        <begin position="189"/>
        <end position="208"/>
    </location>
</feature>
<dbReference type="GO" id="GO:0043190">
    <property type="term" value="C:ATP-binding cassette (ABC) transporter complex"/>
    <property type="evidence" value="ECO:0007669"/>
    <property type="project" value="InterPro"/>
</dbReference>
<dbReference type="InterPro" id="IPR043429">
    <property type="entry name" value="ArtM/GltK/GlnP/TcyL/YhdX-like"/>
</dbReference>
<evidence type="ECO:0000256" key="8">
    <source>
        <dbReference type="ARBA" id="ARBA00023136"/>
    </source>
</evidence>
<feature type="transmembrane region" description="Helical" evidence="9">
    <location>
        <begin position="20"/>
        <end position="47"/>
    </location>
</feature>
<feature type="domain" description="ABC transmembrane type-1" evidence="10">
    <location>
        <begin position="20"/>
        <end position="208"/>
    </location>
</feature>
<dbReference type="NCBIfam" id="TIGR01726">
    <property type="entry name" value="HEQRo_perm_3TM"/>
    <property type="match status" value="1"/>
</dbReference>
<dbReference type="InterPro" id="IPR000515">
    <property type="entry name" value="MetI-like"/>
</dbReference>
<keyword evidence="5 9" id="KW-0812">Transmembrane</keyword>
<comment type="similarity">
    <text evidence="2">Belongs to the binding-protein-dependent transport system permease family. HisMQ subfamily.</text>
</comment>